<keyword evidence="3" id="KW-0949">S-adenosyl-L-methionine</keyword>
<proteinExistence type="predicted"/>
<dbReference type="Proteomes" id="UP000433101">
    <property type="component" value="Unassembled WGS sequence"/>
</dbReference>
<evidence type="ECO:0000313" key="6">
    <source>
        <dbReference type="Proteomes" id="UP000433101"/>
    </source>
</evidence>
<dbReference type="SUPFAM" id="SSF53335">
    <property type="entry name" value="S-adenosyl-L-methionine-dependent methyltransferases"/>
    <property type="match status" value="1"/>
</dbReference>
<evidence type="ECO:0000259" key="4">
    <source>
        <dbReference type="Pfam" id="PF13649"/>
    </source>
</evidence>
<dbReference type="EMBL" id="WUMV01000002">
    <property type="protein sequence ID" value="MXN64355.1"/>
    <property type="molecule type" value="Genomic_DNA"/>
</dbReference>
<name>A0A7X3LSL5_9HYPH</name>
<dbReference type="PANTHER" id="PTHR43464:SF19">
    <property type="entry name" value="UBIQUINONE BIOSYNTHESIS O-METHYLTRANSFERASE, MITOCHONDRIAL"/>
    <property type="match status" value="1"/>
</dbReference>
<dbReference type="RefSeq" id="WP_160774583.1">
    <property type="nucleotide sequence ID" value="NZ_WUMV01000002.1"/>
</dbReference>
<dbReference type="GO" id="GO:0032259">
    <property type="term" value="P:methylation"/>
    <property type="evidence" value="ECO:0007669"/>
    <property type="project" value="UniProtKB-KW"/>
</dbReference>
<evidence type="ECO:0000256" key="2">
    <source>
        <dbReference type="ARBA" id="ARBA00022679"/>
    </source>
</evidence>
<keyword evidence="1 5" id="KW-0489">Methyltransferase</keyword>
<dbReference type="InterPro" id="IPR041698">
    <property type="entry name" value="Methyltransf_25"/>
</dbReference>
<comment type="caution">
    <text evidence="5">The sequence shown here is derived from an EMBL/GenBank/DDBJ whole genome shotgun (WGS) entry which is preliminary data.</text>
</comment>
<dbReference type="Gene3D" id="3.40.50.150">
    <property type="entry name" value="Vaccinia Virus protein VP39"/>
    <property type="match status" value="1"/>
</dbReference>
<keyword evidence="2 5" id="KW-0808">Transferase</keyword>
<keyword evidence="6" id="KW-1185">Reference proteome</keyword>
<evidence type="ECO:0000256" key="3">
    <source>
        <dbReference type="ARBA" id="ARBA00022691"/>
    </source>
</evidence>
<protein>
    <submittedName>
        <fullName evidence="5">Methyltransferase domain-containing protein</fullName>
    </submittedName>
</protein>
<evidence type="ECO:0000313" key="5">
    <source>
        <dbReference type="EMBL" id="MXN64355.1"/>
    </source>
</evidence>
<dbReference type="GO" id="GO:0008757">
    <property type="term" value="F:S-adenosylmethionine-dependent methyltransferase activity"/>
    <property type="evidence" value="ECO:0007669"/>
    <property type="project" value="InterPro"/>
</dbReference>
<feature type="domain" description="Methyltransferase" evidence="4">
    <location>
        <begin position="73"/>
        <end position="186"/>
    </location>
</feature>
<sequence length="280" mass="30847">MNTVALVREPFIQPAPLQGERLNDFLKVVERNRFLPVPPRDSIFVGDGDFRTIGLEFLRYFIEIGGLRENDRVLDVGCGIGRMAVPLTQYLDPAAGEYAGVDPAASGIEWCSRNIASHYPNFRFTHIDVSHPLYNPDGCVDGSAIALPFSAGAYDFVIMTSVVTHLPACEIRPYFAEIARLLAPGGRFFISAFVIEDGIELDGDGRDPRLGFEREGQGSAWHANKETPLAAVAFDDGFLDRHLRASGFELAIKQLGRWRGKSDAPNYQDFIVAVKTARGA</sequence>
<dbReference type="CDD" id="cd02440">
    <property type="entry name" value="AdoMet_MTases"/>
    <property type="match status" value="1"/>
</dbReference>
<gene>
    <name evidence="5" type="ORF">GR183_05520</name>
</gene>
<dbReference type="Pfam" id="PF13649">
    <property type="entry name" value="Methyltransf_25"/>
    <property type="match status" value="1"/>
</dbReference>
<reference evidence="5 6" key="1">
    <citation type="submission" date="2019-12" db="EMBL/GenBank/DDBJ databases">
        <authorList>
            <person name="Li M."/>
        </authorList>
    </citation>
    <scope>NUCLEOTIDE SEQUENCE [LARGE SCALE GENOMIC DNA]</scope>
    <source>
        <strain evidence="5 6">GBMRC 2046</strain>
    </source>
</reference>
<dbReference type="AlphaFoldDB" id="A0A7X3LSL5"/>
<organism evidence="5 6">
    <name type="scientific">Stappia sediminis</name>
    <dbReference type="NCBI Taxonomy" id="2692190"/>
    <lineage>
        <taxon>Bacteria</taxon>
        <taxon>Pseudomonadati</taxon>
        <taxon>Pseudomonadota</taxon>
        <taxon>Alphaproteobacteria</taxon>
        <taxon>Hyphomicrobiales</taxon>
        <taxon>Stappiaceae</taxon>
        <taxon>Stappia</taxon>
    </lineage>
</organism>
<dbReference type="PANTHER" id="PTHR43464">
    <property type="entry name" value="METHYLTRANSFERASE"/>
    <property type="match status" value="1"/>
</dbReference>
<dbReference type="InterPro" id="IPR029063">
    <property type="entry name" value="SAM-dependent_MTases_sf"/>
</dbReference>
<evidence type="ECO:0000256" key="1">
    <source>
        <dbReference type="ARBA" id="ARBA00022603"/>
    </source>
</evidence>
<accession>A0A7X3LSL5</accession>